<accession>A0A1M5XE24</accession>
<dbReference type="OrthoDB" id="893129at2"/>
<dbReference type="Proteomes" id="UP000184212">
    <property type="component" value="Unassembled WGS sequence"/>
</dbReference>
<evidence type="ECO:0000313" key="1">
    <source>
        <dbReference type="EMBL" id="SHH98107.1"/>
    </source>
</evidence>
<dbReference type="RefSeq" id="WP_073142816.1">
    <property type="nucleotide sequence ID" value="NZ_FQWQ01000006.1"/>
</dbReference>
<protein>
    <submittedName>
        <fullName evidence="1">Uncharacterized protein</fullName>
    </submittedName>
</protein>
<dbReference type="InterPro" id="IPR032301">
    <property type="entry name" value="DUF4844"/>
</dbReference>
<organism evidence="1 2">
    <name type="scientific">Chryseolinea serpens</name>
    <dbReference type="NCBI Taxonomy" id="947013"/>
    <lineage>
        <taxon>Bacteria</taxon>
        <taxon>Pseudomonadati</taxon>
        <taxon>Bacteroidota</taxon>
        <taxon>Cytophagia</taxon>
        <taxon>Cytophagales</taxon>
        <taxon>Fulvivirgaceae</taxon>
        <taxon>Chryseolinea</taxon>
    </lineage>
</organism>
<name>A0A1M5XE24_9BACT</name>
<dbReference type="AlphaFoldDB" id="A0A1M5XE24"/>
<dbReference type="InterPro" id="IPR038360">
    <property type="entry name" value="DUF4844_sf"/>
</dbReference>
<dbReference type="Pfam" id="PF16133">
    <property type="entry name" value="DUF4844"/>
    <property type="match status" value="1"/>
</dbReference>
<reference evidence="1 2" key="1">
    <citation type="submission" date="2016-11" db="EMBL/GenBank/DDBJ databases">
        <authorList>
            <person name="Jaros S."/>
            <person name="Januszkiewicz K."/>
            <person name="Wedrychowicz H."/>
        </authorList>
    </citation>
    <scope>NUCLEOTIDE SEQUENCE [LARGE SCALE GENOMIC DNA]</scope>
    <source>
        <strain evidence="1 2">DSM 24574</strain>
    </source>
</reference>
<proteinExistence type="predicted"/>
<sequence length="116" mass="13442">MAIEKEALNKLIVLRERKKFTNPEWKQRGLNPSDPAIIEAMTRLTNVCLDELLADVRSDAPEEQMKGTLIKGLERFNATYYDTEEKEFIGDEFYKIGQVVGINMGESLNYWMYGEM</sequence>
<evidence type="ECO:0000313" key="2">
    <source>
        <dbReference type="Proteomes" id="UP000184212"/>
    </source>
</evidence>
<dbReference type="Gene3D" id="1.20.1480.40">
    <property type="entry name" value="Uncharacterised protein PF16133, DUF4844"/>
    <property type="match status" value="1"/>
</dbReference>
<dbReference type="EMBL" id="FQWQ01000006">
    <property type="protein sequence ID" value="SHH98107.1"/>
    <property type="molecule type" value="Genomic_DNA"/>
</dbReference>
<gene>
    <name evidence="1" type="ORF">SAMN04488109_6448</name>
</gene>
<keyword evidence="2" id="KW-1185">Reference proteome</keyword>